<evidence type="ECO:0000259" key="1">
    <source>
        <dbReference type="Pfam" id="PF00587"/>
    </source>
</evidence>
<feature type="domain" description="Aminoacyl-tRNA synthetase class II (G/ P/ S/T)" evidence="1">
    <location>
        <begin position="3"/>
        <end position="132"/>
    </location>
</feature>
<dbReference type="GO" id="GO:0005524">
    <property type="term" value="F:ATP binding"/>
    <property type="evidence" value="ECO:0007669"/>
    <property type="project" value="InterPro"/>
</dbReference>
<dbReference type="EMBL" id="MLFT02000087">
    <property type="protein sequence ID" value="PHT29683.1"/>
    <property type="molecule type" value="Genomic_DNA"/>
</dbReference>
<dbReference type="InterPro" id="IPR045864">
    <property type="entry name" value="aa-tRNA-synth_II/BPL/LPL"/>
</dbReference>
<dbReference type="SUPFAM" id="SSF55681">
    <property type="entry name" value="Class II aaRS and biotin synthetases"/>
    <property type="match status" value="1"/>
</dbReference>
<reference evidence="3" key="2">
    <citation type="journal article" date="2017" name="J. Anim. Genet.">
        <title>Multiple reference genome sequences of hot pepper reveal the massive evolution of plant disease resistance genes by retroduplication.</title>
        <authorList>
            <person name="Kim S."/>
            <person name="Park J."/>
            <person name="Yeom S.-I."/>
            <person name="Kim Y.-M."/>
            <person name="Seo E."/>
            <person name="Kim K.-T."/>
            <person name="Kim M.-S."/>
            <person name="Lee J.M."/>
            <person name="Cheong K."/>
            <person name="Shin H.-S."/>
            <person name="Kim S.-B."/>
            <person name="Han K."/>
            <person name="Lee J."/>
            <person name="Park M."/>
            <person name="Lee H.-A."/>
            <person name="Lee H.-Y."/>
            <person name="Lee Y."/>
            <person name="Oh S."/>
            <person name="Lee J.H."/>
            <person name="Choi E."/>
            <person name="Choi E."/>
            <person name="Lee S.E."/>
            <person name="Jeon J."/>
            <person name="Kim H."/>
            <person name="Choi G."/>
            <person name="Song H."/>
            <person name="Lee J."/>
            <person name="Lee S.-C."/>
            <person name="Kwon J.-K."/>
            <person name="Lee H.-Y."/>
            <person name="Koo N."/>
            <person name="Hong Y."/>
            <person name="Kim R.W."/>
            <person name="Kang W.-H."/>
            <person name="Huh J.H."/>
            <person name="Kang B.-C."/>
            <person name="Yang T.-J."/>
            <person name="Lee Y.-H."/>
            <person name="Bennetzen J.L."/>
            <person name="Choi D."/>
        </authorList>
    </citation>
    <scope>NUCLEOTIDE SEQUENCE [LARGE SCALE GENOMIC DNA]</scope>
    <source>
        <strain evidence="3">cv. PBC81</strain>
    </source>
</reference>
<dbReference type="GO" id="GO:0004828">
    <property type="term" value="F:serine-tRNA ligase activity"/>
    <property type="evidence" value="ECO:0007669"/>
    <property type="project" value="InterPro"/>
</dbReference>
<dbReference type="PRINTS" id="PR00981">
    <property type="entry name" value="TRNASYNTHSER"/>
</dbReference>
<dbReference type="AlphaFoldDB" id="A0A2G2V9M8"/>
<keyword evidence="3" id="KW-1185">Reference proteome</keyword>
<dbReference type="Pfam" id="PF00587">
    <property type="entry name" value="tRNA-synt_2b"/>
    <property type="match status" value="1"/>
</dbReference>
<accession>A0A2G2V9M8</accession>
<gene>
    <name evidence="2" type="ORF">CQW23_30722</name>
</gene>
<dbReference type="InterPro" id="IPR002314">
    <property type="entry name" value="aa-tRNA-synt_IIb"/>
</dbReference>
<evidence type="ECO:0000313" key="3">
    <source>
        <dbReference type="Proteomes" id="UP000224567"/>
    </source>
</evidence>
<dbReference type="STRING" id="33114.A0A2G2V9M8"/>
<organism evidence="2 3">
    <name type="scientific">Capsicum baccatum</name>
    <name type="common">Peruvian pepper</name>
    <dbReference type="NCBI Taxonomy" id="33114"/>
    <lineage>
        <taxon>Eukaryota</taxon>
        <taxon>Viridiplantae</taxon>
        <taxon>Streptophyta</taxon>
        <taxon>Embryophyta</taxon>
        <taxon>Tracheophyta</taxon>
        <taxon>Spermatophyta</taxon>
        <taxon>Magnoliopsida</taxon>
        <taxon>eudicotyledons</taxon>
        <taxon>Gunneridae</taxon>
        <taxon>Pentapetalae</taxon>
        <taxon>asterids</taxon>
        <taxon>lamiids</taxon>
        <taxon>Solanales</taxon>
        <taxon>Solanaceae</taxon>
        <taxon>Solanoideae</taxon>
        <taxon>Capsiceae</taxon>
        <taxon>Capsicum</taxon>
    </lineage>
</organism>
<keyword evidence="2" id="KW-0436">Ligase</keyword>
<sequence length="161" mass="18127">MGNDSWDLHAEMIKNSEEFYQQIDLIFSSIFLGNLKIALSSSQLKLPYQTVAIISGALNDAAAKKYDLEGWFPTSSTYRDLVSCSNCIDYQSRKLENQFGHKGEEKVKQYVHLLNSTLTATERTMCCILENYQREDGVEIPEVLRPSMGGTTFIPFQAAPA</sequence>
<dbReference type="PANTHER" id="PTHR11778">
    <property type="entry name" value="SERYL-TRNA SYNTHETASE"/>
    <property type="match status" value="1"/>
</dbReference>
<dbReference type="Proteomes" id="UP000224567">
    <property type="component" value="Unassembled WGS sequence"/>
</dbReference>
<dbReference type="OrthoDB" id="10264585at2759"/>
<reference evidence="2 3" key="1">
    <citation type="journal article" date="2017" name="Genome Biol.">
        <title>New reference genome sequences of hot pepper reveal the massive evolution of plant disease-resistance genes by retroduplication.</title>
        <authorList>
            <person name="Kim S."/>
            <person name="Park J."/>
            <person name="Yeom S.I."/>
            <person name="Kim Y.M."/>
            <person name="Seo E."/>
            <person name="Kim K.T."/>
            <person name="Kim M.S."/>
            <person name="Lee J.M."/>
            <person name="Cheong K."/>
            <person name="Shin H.S."/>
            <person name="Kim S.B."/>
            <person name="Han K."/>
            <person name="Lee J."/>
            <person name="Park M."/>
            <person name="Lee H.A."/>
            <person name="Lee H.Y."/>
            <person name="Lee Y."/>
            <person name="Oh S."/>
            <person name="Lee J.H."/>
            <person name="Choi E."/>
            <person name="Choi E."/>
            <person name="Lee S.E."/>
            <person name="Jeon J."/>
            <person name="Kim H."/>
            <person name="Choi G."/>
            <person name="Song H."/>
            <person name="Lee J."/>
            <person name="Lee S.C."/>
            <person name="Kwon J.K."/>
            <person name="Lee H.Y."/>
            <person name="Koo N."/>
            <person name="Hong Y."/>
            <person name="Kim R.W."/>
            <person name="Kang W.H."/>
            <person name="Huh J.H."/>
            <person name="Kang B.C."/>
            <person name="Yang T.J."/>
            <person name="Lee Y.H."/>
            <person name="Bennetzen J.L."/>
            <person name="Choi D."/>
        </authorList>
    </citation>
    <scope>NUCLEOTIDE SEQUENCE [LARGE SCALE GENOMIC DNA]</scope>
    <source>
        <strain evidence="3">cv. PBC81</strain>
    </source>
</reference>
<dbReference type="GO" id="GO:0006434">
    <property type="term" value="P:seryl-tRNA aminoacylation"/>
    <property type="evidence" value="ECO:0007669"/>
    <property type="project" value="InterPro"/>
</dbReference>
<proteinExistence type="predicted"/>
<name>A0A2G2V9M8_CAPBA</name>
<dbReference type="InterPro" id="IPR002317">
    <property type="entry name" value="Ser-tRNA-ligase_type_1"/>
</dbReference>
<protein>
    <submittedName>
        <fullName evidence="2">Serine--tRNA ligase</fullName>
    </submittedName>
</protein>
<dbReference type="Gene3D" id="3.30.930.10">
    <property type="entry name" value="Bira Bifunctional Protein, Domain 2"/>
    <property type="match status" value="1"/>
</dbReference>
<comment type="caution">
    <text evidence="2">The sequence shown here is derived from an EMBL/GenBank/DDBJ whole genome shotgun (WGS) entry which is preliminary data.</text>
</comment>
<evidence type="ECO:0000313" key="2">
    <source>
        <dbReference type="EMBL" id="PHT29683.1"/>
    </source>
</evidence>